<dbReference type="SUPFAM" id="SSF81342">
    <property type="entry name" value="Transmembrane di-heme cytochromes"/>
    <property type="match status" value="1"/>
</dbReference>
<dbReference type="AlphaFoldDB" id="A0A7W5A8D1"/>
<keyword evidence="16" id="KW-1185">Reference proteome</keyword>
<keyword evidence="3" id="KW-1003">Cell membrane</keyword>
<dbReference type="GO" id="GO:0005886">
    <property type="term" value="C:plasma membrane"/>
    <property type="evidence" value="ECO:0007669"/>
    <property type="project" value="UniProtKB-SubCell"/>
</dbReference>
<dbReference type="InterPro" id="IPR052168">
    <property type="entry name" value="Cytochrome_b561_oxidase"/>
</dbReference>
<evidence type="ECO:0000256" key="12">
    <source>
        <dbReference type="SAM" id="MobiDB-lite"/>
    </source>
</evidence>
<gene>
    <name evidence="15" type="ORF">FHS12_004220</name>
</gene>
<sequence>MSGAKATGYGVVTKTLHWLTVAAFVLQFVVGYVMSTEAEEPLEGTGAQIDCDPPGEDRSGGDTSDAEEERMDRLEEACEAERDRLEERGEDTLATAWSDLWSGRLGTGGITLPELHILLGLAILLLGGLRVGWRLIAPLPPWDQRLTASDRRLAHVTERALLTLMFVVPLTGLALVAVSDDLVALHVAAHIAFFVALGAHVLLVLSRGLLPRMLPGTSYVSKDRA</sequence>
<dbReference type="GO" id="GO:0009055">
    <property type="term" value="F:electron transfer activity"/>
    <property type="evidence" value="ECO:0007669"/>
    <property type="project" value="InterPro"/>
</dbReference>
<evidence type="ECO:0000256" key="6">
    <source>
        <dbReference type="ARBA" id="ARBA00022723"/>
    </source>
</evidence>
<dbReference type="PANTHER" id="PTHR30529">
    <property type="entry name" value="CYTOCHROME B561"/>
    <property type="match status" value="1"/>
</dbReference>
<evidence type="ECO:0000313" key="16">
    <source>
        <dbReference type="Proteomes" id="UP000577707"/>
    </source>
</evidence>
<comment type="subcellular location">
    <subcellularLocation>
        <location evidence="1">Cell membrane</location>
        <topology evidence="1">Multi-pass membrane protein</topology>
    </subcellularLocation>
</comment>
<proteinExistence type="inferred from homology"/>
<dbReference type="InterPro" id="IPR016174">
    <property type="entry name" value="Di-haem_cyt_TM"/>
</dbReference>
<evidence type="ECO:0000256" key="2">
    <source>
        <dbReference type="ARBA" id="ARBA00022448"/>
    </source>
</evidence>
<evidence type="ECO:0000256" key="3">
    <source>
        <dbReference type="ARBA" id="ARBA00022475"/>
    </source>
</evidence>
<dbReference type="InterPro" id="IPR011577">
    <property type="entry name" value="Cyt_b561_bac/Ni-Hgenase"/>
</dbReference>
<keyword evidence="5 13" id="KW-0812">Transmembrane</keyword>
<evidence type="ECO:0000256" key="5">
    <source>
        <dbReference type="ARBA" id="ARBA00022692"/>
    </source>
</evidence>
<feature type="transmembrane region" description="Helical" evidence="13">
    <location>
        <begin position="15"/>
        <end position="34"/>
    </location>
</feature>
<protein>
    <submittedName>
        <fullName evidence="15">Cytochrome b561</fullName>
    </submittedName>
</protein>
<evidence type="ECO:0000256" key="7">
    <source>
        <dbReference type="ARBA" id="ARBA00022982"/>
    </source>
</evidence>
<keyword evidence="2" id="KW-0813">Transport</keyword>
<evidence type="ECO:0000256" key="11">
    <source>
        <dbReference type="ARBA" id="ARBA00037975"/>
    </source>
</evidence>
<dbReference type="Proteomes" id="UP000577707">
    <property type="component" value="Unassembled WGS sequence"/>
</dbReference>
<organism evidence="15 16">
    <name type="scientific">Nocardioides albus</name>
    <dbReference type="NCBI Taxonomy" id="1841"/>
    <lineage>
        <taxon>Bacteria</taxon>
        <taxon>Bacillati</taxon>
        <taxon>Actinomycetota</taxon>
        <taxon>Actinomycetes</taxon>
        <taxon>Propionibacteriales</taxon>
        <taxon>Nocardioidaceae</taxon>
        <taxon>Nocardioides</taxon>
    </lineage>
</organism>
<accession>A0A7W5A8D1</accession>
<evidence type="ECO:0000259" key="14">
    <source>
        <dbReference type="Pfam" id="PF01292"/>
    </source>
</evidence>
<evidence type="ECO:0000313" key="15">
    <source>
        <dbReference type="EMBL" id="MBB3091250.1"/>
    </source>
</evidence>
<dbReference type="Pfam" id="PF01292">
    <property type="entry name" value="Ni_hydr_CYTB"/>
    <property type="match status" value="1"/>
</dbReference>
<feature type="transmembrane region" description="Helical" evidence="13">
    <location>
        <begin position="184"/>
        <end position="205"/>
    </location>
</feature>
<dbReference type="EMBL" id="JACHXG010000010">
    <property type="protein sequence ID" value="MBB3091250.1"/>
    <property type="molecule type" value="Genomic_DNA"/>
</dbReference>
<comment type="caution">
    <text evidence="15">The sequence shown here is derived from an EMBL/GenBank/DDBJ whole genome shotgun (WGS) entry which is preliminary data.</text>
</comment>
<dbReference type="PANTHER" id="PTHR30529:SF1">
    <property type="entry name" value="CYTOCHROME B561 HOMOLOG 2"/>
    <property type="match status" value="1"/>
</dbReference>
<dbReference type="GO" id="GO:0022904">
    <property type="term" value="P:respiratory electron transport chain"/>
    <property type="evidence" value="ECO:0007669"/>
    <property type="project" value="InterPro"/>
</dbReference>
<keyword evidence="8 13" id="KW-1133">Transmembrane helix</keyword>
<dbReference type="RefSeq" id="WP_183549108.1">
    <property type="nucleotide sequence ID" value="NZ_BMQT01000011.1"/>
</dbReference>
<feature type="domain" description="Cytochrome b561 bacterial/Ni-hydrogenase" evidence="14">
    <location>
        <begin position="9"/>
        <end position="216"/>
    </location>
</feature>
<evidence type="ECO:0000256" key="8">
    <source>
        <dbReference type="ARBA" id="ARBA00022989"/>
    </source>
</evidence>
<keyword evidence="10 13" id="KW-0472">Membrane</keyword>
<reference evidence="15 16" key="1">
    <citation type="submission" date="2020-08" db="EMBL/GenBank/DDBJ databases">
        <title>Genomic Encyclopedia of Type Strains, Phase III (KMG-III): the genomes of soil and plant-associated and newly described type strains.</title>
        <authorList>
            <person name="Whitman W."/>
        </authorList>
    </citation>
    <scope>NUCLEOTIDE SEQUENCE [LARGE SCALE GENOMIC DNA]</scope>
    <source>
        <strain evidence="15 16">CECT 3302</strain>
    </source>
</reference>
<evidence type="ECO:0000256" key="4">
    <source>
        <dbReference type="ARBA" id="ARBA00022617"/>
    </source>
</evidence>
<evidence type="ECO:0000256" key="10">
    <source>
        <dbReference type="ARBA" id="ARBA00023136"/>
    </source>
</evidence>
<keyword evidence="4" id="KW-0349">Heme</keyword>
<evidence type="ECO:0000256" key="13">
    <source>
        <dbReference type="SAM" id="Phobius"/>
    </source>
</evidence>
<comment type="similarity">
    <text evidence="11">Belongs to the cytochrome b561 family.</text>
</comment>
<feature type="region of interest" description="Disordered" evidence="12">
    <location>
        <begin position="41"/>
        <end position="73"/>
    </location>
</feature>
<keyword evidence="7" id="KW-0249">Electron transport</keyword>
<keyword evidence="9" id="KW-0408">Iron</keyword>
<evidence type="ECO:0000256" key="1">
    <source>
        <dbReference type="ARBA" id="ARBA00004651"/>
    </source>
</evidence>
<name>A0A7W5A8D1_9ACTN</name>
<keyword evidence="6" id="KW-0479">Metal-binding</keyword>
<dbReference type="GO" id="GO:0046872">
    <property type="term" value="F:metal ion binding"/>
    <property type="evidence" value="ECO:0007669"/>
    <property type="project" value="UniProtKB-KW"/>
</dbReference>
<evidence type="ECO:0000256" key="9">
    <source>
        <dbReference type="ARBA" id="ARBA00023004"/>
    </source>
</evidence>
<dbReference type="GO" id="GO:0020037">
    <property type="term" value="F:heme binding"/>
    <property type="evidence" value="ECO:0007669"/>
    <property type="project" value="TreeGrafter"/>
</dbReference>
<feature type="transmembrane region" description="Helical" evidence="13">
    <location>
        <begin position="160"/>
        <end position="178"/>
    </location>
</feature>